<dbReference type="EnsemblPlants" id="EMT30683">
    <property type="protein sequence ID" value="EMT30683"/>
    <property type="gene ID" value="F775_43631"/>
</dbReference>
<feature type="compositionally biased region" description="Low complexity" evidence="1">
    <location>
        <begin position="90"/>
        <end position="99"/>
    </location>
</feature>
<sequence length="114" mass="12127">MSLIPKPPPAPGATAFLPPPGRPSVLAFSPAADRRAGASLAVRKEGERTRSPEEPTPDHPASAHQPVSLRLRQHPALHIGKQLCSDRRSTSASRRSAASPPLRHNVFHGALKST</sequence>
<organism evidence="2">
    <name type="scientific">Aegilops tauschii</name>
    <name type="common">Tausch's goatgrass</name>
    <name type="synonym">Aegilops squarrosa</name>
    <dbReference type="NCBI Taxonomy" id="37682"/>
    <lineage>
        <taxon>Eukaryota</taxon>
        <taxon>Viridiplantae</taxon>
        <taxon>Streptophyta</taxon>
        <taxon>Embryophyta</taxon>
        <taxon>Tracheophyta</taxon>
        <taxon>Spermatophyta</taxon>
        <taxon>Magnoliopsida</taxon>
        <taxon>Liliopsida</taxon>
        <taxon>Poales</taxon>
        <taxon>Poaceae</taxon>
        <taxon>BOP clade</taxon>
        <taxon>Pooideae</taxon>
        <taxon>Triticodae</taxon>
        <taxon>Triticeae</taxon>
        <taxon>Triticinae</taxon>
        <taxon>Aegilops</taxon>
    </lineage>
</organism>
<accession>M8C9A4</accession>
<name>M8C9A4_AEGTA</name>
<feature type="compositionally biased region" description="Pro residues" evidence="1">
    <location>
        <begin position="1"/>
        <end position="22"/>
    </location>
</feature>
<reference evidence="2" key="1">
    <citation type="submission" date="2015-06" db="UniProtKB">
        <authorList>
            <consortium name="EnsemblPlants"/>
        </authorList>
    </citation>
    <scope>IDENTIFICATION</scope>
</reference>
<proteinExistence type="predicted"/>
<evidence type="ECO:0000313" key="2">
    <source>
        <dbReference type="EnsemblPlants" id="EMT30683"/>
    </source>
</evidence>
<feature type="region of interest" description="Disordered" evidence="1">
    <location>
        <begin position="1"/>
        <end position="114"/>
    </location>
</feature>
<evidence type="ECO:0000256" key="1">
    <source>
        <dbReference type="SAM" id="MobiDB-lite"/>
    </source>
</evidence>
<feature type="compositionally biased region" description="Basic and acidic residues" evidence="1">
    <location>
        <begin position="32"/>
        <end position="57"/>
    </location>
</feature>
<protein>
    <submittedName>
        <fullName evidence="2">Uncharacterized protein</fullName>
    </submittedName>
</protein>
<dbReference type="AlphaFoldDB" id="M8C9A4"/>